<gene>
    <name evidence="2" type="ORF">MUK42_10487</name>
</gene>
<evidence type="ECO:0000313" key="3">
    <source>
        <dbReference type="Proteomes" id="UP001055439"/>
    </source>
</evidence>
<keyword evidence="3" id="KW-1185">Reference proteome</keyword>
<dbReference type="AlphaFoldDB" id="A0A9E7GTT5"/>
<evidence type="ECO:0008006" key="4">
    <source>
        <dbReference type="Google" id="ProtNLM"/>
    </source>
</evidence>
<reference evidence="2" key="1">
    <citation type="submission" date="2022-05" db="EMBL/GenBank/DDBJ databases">
        <title>The Musa troglodytarum L. genome provides insights into the mechanism of non-climacteric behaviour and enrichment of carotenoids.</title>
        <authorList>
            <person name="Wang J."/>
        </authorList>
    </citation>
    <scope>NUCLEOTIDE SEQUENCE</scope>
    <source>
        <tissue evidence="2">Leaf</tissue>
    </source>
</reference>
<organism evidence="2 3">
    <name type="scientific">Musa troglodytarum</name>
    <name type="common">fe'i banana</name>
    <dbReference type="NCBI Taxonomy" id="320322"/>
    <lineage>
        <taxon>Eukaryota</taxon>
        <taxon>Viridiplantae</taxon>
        <taxon>Streptophyta</taxon>
        <taxon>Embryophyta</taxon>
        <taxon>Tracheophyta</taxon>
        <taxon>Spermatophyta</taxon>
        <taxon>Magnoliopsida</taxon>
        <taxon>Liliopsida</taxon>
        <taxon>Zingiberales</taxon>
        <taxon>Musaceae</taxon>
        <taxon>Musa</taxon>
    </lineage>
</organism>
<proteinExistence type="predicted"/>
<evidence type="ECO:0000256" key="1">
    <source>
        <dbReference type="SAM" id="SignalP"/>
    </source>
</evidence>
<dbReference type="EMBL" id="CP097509">
    <property type="protein sequence ID" value="URE17982.1"/>
    <property type="molecule type" value="Genomic_DNA"/>
</dbReference>
<name>A0A9E7GTT5_9LILI</name>
<feature type="signal peptide" evidence="1">
    <location>
        <begin position="1"/>
        <end position="17"/>
    </location>
</feature>
<sequence>MVRSLVLGASLDALIAANQISSCEKNNTSLQKRRSVLLKDSLALGWRQWSVKEASAEASIATCEVGRDRGR</sequence>
<accession>A0A9E7GTT5</accession>
<keyword evidence="1" id="KW-0732">Signal</keyword>
<feature type="chain" id="PRO_5038725087" description="Secreted protein" evidence="1">
    <location>
        <begin position="18"/>
        <end position="71"/>
    </location>
</feature>
<protein>
    <recommendedName>
        <fullName evidence="4">Secreted protein</fullName>
    </recommendedName>
</protein>
<dbReference type="Proteomes" id="UP001055439">
    <property type="component" value="Chromosome 7"/>
</dbReference>
<evidence type="ECO:0000313" key="2">
    <source>
        <dbReference type="EMBL" id="URE17982.1"/>
    </source>
</evidence>